<dbReference type="STRING" id="1314751.GCA_001591425_02202"/>
<evidence type="ECO:0000313" key="2">
    <source>
        <dbReference type="EMBL" id="AST91031.1"/>
    </source>
</evidence>
<protein>
    <recommendedName>
        <fullName evidence="1">YcaO domain-containing protein</fullName>
    </recommendedName>
</protein>
<dbReference type="Gene3D" id="3.30.160.660">
    <property type="match status" value="1"/>
</dbReference>
<dbReference type="NCBIfam" id="TIGR00702">
    <property type="entry name" value="YcaO-type kinase domain"/>
    <property type="match status" value="1"/>
</dbReference>
<gene>
    <name evidence="2" type="ORF">BC6307_06930</name>
</gene>
<dbReference type="Pfam" id="PF02624">
    <property type="entry name" value="YcaO"/>
    <property type="match status" value="1"/>
</dbReference>
<dbReference type="PANTHER" id="PTHR37809">
    <property type="entry name" value="RIBOSOMAL PROTEIN S12 METHYLTHIOTRANSFERASE ACCESSORY FACTOR YCAO"/>
    <property type="match status" value="1"/>
</dbReference>
<accession>A0A223KNH3</accession>
<sequence>MMKLLVQVGMKNENEGKAFISQLNRTDSKFQFISVKEFKDDHYLNIHLHTNDEPELLTPVTHNSKTLNVFLNKKLVMVGPWFSPNATTILDENYKLIRTSSNGTYPIITQLNEMVIIIIRELEHALLNLEDSNYVYYLDRDIFRKKHILAKPTNQYREKLHEQISYKKVKGSHRPFNRYNSLLEKFIIFAYNSDLQLIKSNGQYLCVNVKTKVAGAGKGVHSEENKRSACFEYLERWAGSLVPDEVKESTYINIKEQAIHPRKLGVYEHTTYNKESKQLQQYTDTLQLQWVKAFSYKEKREKYVPLQVVNYLAPAKNRYIFENSNGCAMGNSMEEATLYGLLELIERDSFLAVWYKQLQVPEIDRESIESLDIQLVIKKMELDGYELRLFNTTLDTNIPSVWVVALGNTRSQLATFSTAGAHVSVEKAIYDAVMELYHSYKGVEDAYNKEKLKISTLVKDEDVLDMESHAHFYAKREQLKRFDFLLNRSSVKKMTVQEMKKKYDFRSDDIREDLRYVLHSLERLKYEVIVYNQTPKELEYLNLYVVKCIVPELLTLDFGYPFSRVRRKRLEEVSQLHIPTKLKEDEVSSYIHPFP</sequence>
<dbReference type="EMBL" id="CP018866">
    <property type="protein sequence ID" value="AST91031.1"/>
    <property type="molecule type" value="Genomic_DNA"/>
</dbReference>
<dbReference type="Proteomes" id="UP000215224">
    <property type="component" value="Chromosome"/>
</dbReference>
<dbReference type="NCBIfam" id="TIGR03604">
    <property type="entry name" value="TOMM_cyclo_SagD"/>
    <property type="match status" value="1"/>
</dbReference>
<keyword evidence="3" id="KW-1185">Reference proteome</keyword>
<reference evidence="2 3" key="1">
    <citation type="submission" date="2016-12" db="EMBL/GenBank/DDBJ databases">
        <title>The whole genome sequencing and assembly of Bacillus cohnii DSM 6307T strain.</title>
        <authorList>
            <person name="Lee Y.-J."/>
            <person name="Yi H."/>
            <person name="Bahn Y.-S."/>
            <person name="Kim J.F."/>
            <person name="Lee D.-W."/>
        </authorList>
    </citation>
    <scope>NUCLEOTIDE SEQUENCE [LARGE SCALE GENOMIC DNA]</scope>
    <source>
        <strain evidence="2 3">DSM 6307</strain>
    </source>
</reference>
<proteinExistence type="predicted"/>
<dbReference type="PANTHER" id="PTHR37809:SF1">
    <property type="entry name" value="RIBOSOMAL PROTEIN S12 METHYLTHIOTRANSFERASE ACCESSORY FACTOR YCAO"/>
    <property type="match status" value="1"/>
</dbReference>
<dbReference type="Gene3D" id="3.30.1330.230">
    <property type="match status" value="1"/>
</dbReference>
<dbReference type="AlphaFoldDB" id="A0A223KNH3"/>
<dbReference type="InterPro" id="IPR003776">
    <property type="entry name" value="YcaO-like_dom"/>
</dbReference>
<dbReference type="KEGG" id="bcoh:BC6307_06930"/>
<feature type="domain" description="YcaO" evidence="1">
    <location>
        <begin position="217"/>
        <end position="595"/>
    </location>
</feature>
<name>A0A223KNH3_9BACI</name>
<organism evidence="2 3">
    <name type="scientific">Sutcliffiella cohnii</name>
    <dbReference type="NCBI Taxonomy" id="33932"/>
    <lineage>
        <taxon>Bacteria</taxon>
        <taxon>Bacillati</taxon>
        <taxon>Bacillota</taxon>
        <taxon>Bacilli</taxon>
        <taxon>Bacillales</taxon>
        <taxon>Bacillaceae</taxon>
        <taxon>Sutcliffiella</taxon>
    </lineage>
</organism>
<dbReference type="InterPro" id="IPR027624">
    <property type="entry name" value="TOMM_cyclo_SagD"/>
</dbReference>
<evidence type="ECO:0000259" key="1">
    <source>
        <dbReference type="PROSITE" id="PS51664"/>
    </source>
</evidence>
<dbReference type="Gene3D" id="3.30.40.250">
    <property type="match status" value="1"/>
</dbReference>
<dbReference type="PROSITE" id="PS51664">
    <property type="entry name" value="YCAO"/>
    <property type="match status" value="1"/>
</dbReference>
<evidence type="ECO:0000313" key="3">
    <source>
        <dbReference type="Proteomes" id="UP000215224"/>
    </source>
</evidence>
<dbReference type="RefSeq" id="WP_066415882.1">
    <property type="nucleotide sequence ID" value="NZ_CP018866.1"/>
</dbReference>